<name>A0A640VL27_9RHOB</name>
<evidence type="ECO:0000259" key="2">
    <source>
        <dbReference type="PROSITE" id="PS51820"/>
    </source>
</evidence>
<accession>A0A640VL27</accession>
<feature type="chain" id="PRO_5024998000" description="PA14 domain-containing protein" evidence="1">
    <location>
        <begin position="22"/>
        <end position="191"/>
    </location>
</feature>
<organism evidence="3 4">
    <name type="scientific">Roseobacter cerasinus</name>
    <dbReference type="NCBI Taxonomy" id="2602289"/>
    <lineage>
        <taxon>Bacteria</taxon>
        <taxon>Pseudomonadati</taxon>
        <taxon>Pseudomonadota</taxon>
        <taxon>Alphaproteobacteria</taxon>
        <taxon>Rhodobacterales</taxon>
        <taxon>Roseobacteraceae</taxon>
        <taxon>Roseobacter</taxon>
    </lineage>
</organism>
<sequence>MTFLRTTATAVFFLVPGLAVAEAVELSPADPQPAADSLSPGLAVAYAFPSDVRTVADAREALSRKSVHGAPLAGLSYDDNTDGDDTLTSGKATKVAADISGYIKFDAPGTYVLDFLNNDGLEISIGGQIVGFYDEVHACGYAGEIKVAVPEAGYYPLQATYFQRKGTACLMMEWGPDSDGLDLVPDSAFFH</sequence>
<comment type="caution">
    <text evidence="3">The sequence shown here is derived from an EMBL/GenBank/DDBJ whole genome shotgun (WGS) entry which is preliminary data.</text>
</comment>
<proteinExistence type="predicted"/>
<keyword evidence="1" id="KW-0732">Signal</keyword>
<evidence type="ECO:0000313" key="4">
    <source>
        <dbReference type="Proteomes" id="UP000436522"/>
    </source>
</evidence>
<feature type="signal peptide" evidence="1">
    <location>
        <begin position="1"/>
        <end position="21"/>
    </location>
</feature>
<dbReference type="AlphaFoldDB" id="A0A640VL27"/>
<dbReference type="Pfam" id="PF07691">
    <property type="entry name" value="PA14"/>
    <property type="match status" value="1"/>
</dbReference>
<dbReference type="InterPro" id="IPR037524">
    <property type="entry name" value="PA14/GLEYA"/>
</dbReference>
<dbReference type="SMART" id="SM00758">
    <property type="entry name" value="PA14"/>
    <property type="match status" value="1"/>
</dbReference>
<dbReference type="OrthoDB" id="7722285at2"/>
<keyword evidence="4" id="KW-1185">Reference proteome</keyword>
<dbReference type="InterPro" id="IPR011658">
    <property type="entry name" value="PA14_dom"/>
</dbReference>
<evidence type="ECO:0000313" key="3">
    <source>
        <dbReference type="EMBL" id="GFE48314.1"/>
    </source>
</evidence>
<dbReference type="EMBL" id="BLIV01000001">
    <property type="protein sequence ID" value="GFE48314.1"/>
    <property type="molecule type" value="Genomic_DNA"/>
</dbReference>
<evidence type="ECO:0000256" key="1">
    <source>
        <dbReference type="SAM" id="SignalP"/>
    </source>
</evidence>
<gene>
    <name evidence="3" type="ORF">So717_00670</name>
</gene>
<dbReference type="Proteomes" id="UP000436522">
    <property type="component" value="Unassembled WGS sequence"/>
</dbReference>
<reference evidence="3 4" key="1">
    <citation type="submission" date="2019-12" db="EMBL/GenBank/DDBJ databases">
        <title>Roseobacter cerasinus sp. nov., isolated from seawater around aquaculture.</title>
        <authorList>
            <person name="Muramatsu S."/>
            <person name="Takabe Y."/>
            <person name="Mori K."/>
            <person name="Takaichi S."/>
            <person name="Hanada S."/>
        </authorList>
    </citation>
    <scope>NUCLEOTIDE SEQUENCE [LARGE SCALE GENOMIC DNA]</scope>
    <source>
        <strain evidence="3 4">AI77</strain>
    </source>
</reference>
<feature type="domain" description="PA14" evidence="2">
    <location>
        <begin position="37"/>
        <end position="188"/>
    </location>
</feature>
<protein>
    <recommendedName>
        <fullName evidence="2">PA14 domain-containing protein</fullName>
    </recommendedName>
</protein>
<dbReference type="PROSITE" id="PS51820">
    <property type="entry name" value="PA14"/>
    <property type="match status" value="1"/>
</dbReference>
<dbReference type="RefSeq" id="WP_159974236.1">
    <property type="nucleotide sequence ID" value="NZ_BLIV01000001.1"/>
</dbReference>